<reference evidence="1 2" key="1">
    <citation type="submission" date="2018-06" db="EMBL/GenBank/DDBJ databases">
        <authorList>
            <consortium name="Pathogen Informatics"/>
            <person name="Doyle S."/>
        </authorList>
    </citation>
    <scope>NUCLEOTIDE SEQUENCE [LARGE SCALE GENOMIC DNA]</scope>
    <source>
        <strain evidence="1 2">NCTC13184</strain>
    </source>
</reference>
<name>A0A378X3G5_9NOCA</name>
<dbReference type="AlphaFoldDB" id="A0A378X3G5"/>
<protein>
    <submittedName>
        <fullName evidence="1">Uncharacterized protein</fullName>
    </submittedName>
</protein>
<gene>
    <name evidence="1" type="ORF">NCTC13184_05731</name>
</gene>
<dbReference type="Proteomes" id="UP000255082">
    <property type="component" value="Unassembled WGS sequence"/>
</dbReference>
<evidence type="ECO:0000313" key="2">
    <source>
        <dbReference type="Proteomes" id="UP000255082"/>
    </source>
</evidence>
<proteinExistence type="predicted"/>
<dbReference type="EMBL" id="UGRU01000001">
    <property type="protein sequence ID" value="SUA47191.1"/>
    <property type="molecule type" value="Genomic_DNA"/>
</dbReference>
<sequence length="383" mass="37392">MPLWLHGDAPTGIYVGDIRARRVYLGDIELWNGDIPVELTLKPARGTGSAPAPTLSAAVIATLPSAAGVGSAPPPSVVAGSGAVLAPAVGVGSAPPPVLSSAVTIPLSTATGIGTAPAPNIGEVVLTLSPALGSGSAPAPSVGGGAAVTLSAAAGVGRAPTPSVAAGVTIALAPATGSGSAPAPDFASGITVTDDFNRADGGLGANWTTIGANAPVIASNRAQAGTPGIGQTLAYIARHNTALTTDTQEVVFVPIAATVGPTPAQGAGAFLRSTSAGNFVCVSVTDTQAFINTYISGTFTNRATSGTISAPTSVRFTAVGNVYSVYINGSATAAVTWTDSGALIGIGSSNRYFGLFSNAVYSFSGGNRGYAIDSIIARDGVTS</sequence>
<evidence type="ECO:0000313" key="1">
    <source>
        <dbReference type="EMBL" id="SUA47191.1"/>
    </source>
</evidence>
<accession>A0A378X3G5</accession>
<organism evidence="1 2">
    <name type="scientific">Nocardia africana</name>
    <dbReference type="NCBI Taxonomy" id="134964"/>
    <lineage>
        <taxon>Bacteria</taxon>
        <taxon>Bacillati</taxon>
        <taxon>Actinomycetota</taxon>
        <taxon>Actinomycetes</taxon>
        <taxon>Mycobacteriales</taxon>
        <taxon>Nocardiaceae</taxon>
        <taxon>Nocardia</taxon>
    </lineage>
</organism>